<name>A0A6C0CG48_9ZZZZ</name>
<feature type="compositionally biased region" description="Basic and acidic residues" evidence="1">
    <location>
        <begin position="1"/>
        <end position="21"/>
    </location>
</feature>
<feature type="region of interest" description="Disordered" evidence="1">
    <location>
        <begin position="1"/>
        <end position="22"/>
    </location>
</feature>
<dbReference type="AlphaFoldDB" id="A0A6C0CG48"/>
<sequence>MRKKNDKDKTFKKEQKKENKEYYQSVEKCHKMKEKTEKERKKKGKCYLPIDKKRFKMLQYLEKEYPEEWLEFKNTKGGMSGNSFHNATRLEGSWLYDWNPWPNRRSSPLKGGARKTLRLDRKGPSESATLFPKGTKKKGNDGNMWIITVTKKGIHRWSKDNDKGKMTKGKKYLIHDNGGRPFLVIISAKNVSIFKLPKGVEEDRDTSKSDYTELVKEYKGVKKVFIGKSVKPKDDTAYYAAWGKEFDGNTILIEIQDKRYCLVAERIVEFSTKDSIEKFESPVGNNDVPYPLAYGTQYVYVFGFDEHKYIPRDIIKGLSTGKIQEKYTGECCPWKSELDKYKKNLKEKLIHKRPGWN</sequence>
<accession>A0A6C0CG48</accession>
<feature type="region of interest" description="Disordered" evidence="1">
    <location>
        <begin position="107"/>
        <end position="141"/>
    </location>
</feature>
<evidence type="ECO:0000313" key="2">
    <source>
        <dbReference type="EMBL" id="QHT02535.1"/>
    </source>
</evidence>
<dbReference type="EMBL" id="MN739395">
    <property type="protein sequence ID" value="QHT02535.1"/>
    <property type="molecule type" value="Genomic_DNA"/>
</dbReference>
<organism evidence="2">
    <name type="scientific">viral metagenome</name>
    <dbReference type="NCBI Taxonomy" id="1070528"/>
    <lineage>
        <taxon>unclassified sequences</taxon>
        <taxon>metagenomes</taxon>
        <taxon>organismal metagenomes</taxon>
    </lineage>
</organism>
<proteinExistence type="predicted"/>
<evidence type="ECO:0000256" key="1">
    <source>
        <dbReference type="SAM" id="MobiDB-lite"/>
    </source>
</evidence>
<protein>
    <submittedName>
        <fullName evidence="2">Uncharacterized protein</fullName>
    </submittedName>
</protein>
<reference evidence="2" key="1">
    <citation type="journal article" date="2020" name="Nature">
        <title>Giant virus diversity and host interactions through global metagenomics.</title>
        <authorList>
            <person name="Schulz F."/>
            <person name="Roux S."/>
            <person name="Paez-Espino D."/>
            <person name="Jungbluth S."/>
            <person name="Walsh D.A."/>
            <person name="Denef V.J."/>
            <person name="McMahon K.D."/>
            <person name="Konstantinidis K.T."/>
            <person name="Eloe-Fadrosh E.A."/>
            <person name="Kyrpides N.C."/>
            <person name="Woyke T."/>
        </authorList>
    </citation>
    <scope>NUCLEOTIDE SEQUENCE</scope>
    <source>
        <strain evidence="2">GVMAG-M-3300020595-32</strain>
    </source>
</reference>